<organism evidence="10 11">
    <name type="scientific">Allacma fusca</name>
    <dbReference type="NCBI Taxonomy" id="39272"/>
    <lineage>
        <taxon>Eukaryota</taxon>
        <taxon>Metazoa</taxon>
        <taxon>Ecdysozoa</taxon>
        <taxon>Arthropoda</taxon>
        <taxon>Hexapoda</taxon>
        <taxon>Collembola</taxon>
        <taxon>Symphypleona</taxon>
        <taxon>Sminthuridae</taxon>
        <taxon>Allacma</taxon>
    </lineage>
</organism>
<evidence type="ECO:0000259" key="8">
    <source>
        <dbReference type="PROSITE" id="PS50013"/>
    </source>
</evidence>
<keyword evidence="6" id="KW-0539">Nucleus</keyword>
<dbReference type="InterPro" id="IPR013087">
    <property type="entry name" value="Znf_C2H2_type"/>
</dbReference>
<proteinExistence type="predicted"/>
<reference evidence="10" key="1">
    <citation type="submission" date="2021-06" db="EMBL/GenBank/DDBJ databases">
        <authorList>
            <person name="Hodson N. C."/>
            <person name="Mongue J. A."/>
            <person name="Jaron S. K."/>
        </authorList>
    </citation>
    <scope>NUCLEOTIDE SEQUENCE</scope>
</reference>
<feature type="domain" description="Chromo" evidence="8">
    <location>
        <begin position="44"/>
        <end position="104"/>
    </location>
</feature>
<keyword evidence="5" id="KW-0862">Zinc</keyword>
<dbReference type="PANTHER" id="PTHR16515:SF66">
    <property type="entry name" value="C2H2-TYPE DOMAIN-CONTAINING PROTEIN"/>
    <property type="match status" value="1"/>
</dbReference>
<evidence type="ECO:0000256" key="7">
    <source>
        <dbReference type="PROSITE-ProRule" id="PRU00042"/>
    </source>
</evidence>
<dbReference type="SMART" id="SM00355">
    <property type="entry name" value="ZnF_C2H2"/>
    <property type="match status" value="2"/>
</dbReference>
<dbReference type="PANTHER" id="PTHR16515">
    <property type="entry name" value="PR DOMAIN ZINC FINGER PROTEIN"/>
    <property type="match status" value="1"/>
</dbReference>
<keyword evidence="11" id="KW-1185">Reference proteome</keyword>
<evidence type="ECO:0000313" key="11">
    <source>
        <dbReference type="Proteomes" id="UP000708208"/>
    </source>
</evidence>
<gene>
    <name evidence="10" type="ORF">AFUS01_LOCUS9100</name>
</gene>
<dbReference type="InterPro" id="IPR050331">
    <property type="entry name" value="Zinc_finger"/>
</dbReference>
<dbReference type="InterPro" id="IPR000953">
    <property type="entry name" value="Chromo/chromo_shadow_dom"/>
</dbReference>
<dbReference type="GO" id="GO:0010468">
    <property type="term" value="P:regulation of gene expression"/>
    <property type="evidence" value="ECO:0007669"/>
    <property type="project" value="TreeGrafter"/>
</dbReference>
<dbReference type="GO" id="GO:0005634">
    <property type="term" value="C:nucleus"/>
    <property type="evidence" value="ECO:0007669"/>
    <property type="project" value="UniProtKB-SubCell"/>
</dbReference>
<comment type="caution">
    <text evidence="10">The sequence shown here is derived from an EMBL/GenBank/DDBJ whole genome shotgun (WGS) entry which is preliminary data.</text>
</comment>
<evidence type="ECO:0000256" key="2">
    <source>
        <dbReference type="ARBA" id="ARBA00022723"/>
    </source>
</evidence>
<evidence type="ECO:0000259" key="9">
    <source>
        <dbReference type="PROSITE" id="PS50157"/>
    </source>
</evidence>
<dbReference type="OrthoDB" id="6077919at2759"/>
<dbReference type="PROSITE" id="PS00028">
    <property type="entry name" value="ZINC_FINGER_C2H2_1"/>
    <property type="match status" value="1"/>
</dbReference>
<sequence>MAVGIKTVDSDERQEYFGIIVDAVIIEVSSEITPCDEQLLPDHFIIKTIRGIAKNIRTNKIVYKISWLNFPDEDTWEPLLNLAQSMAYVYEFHRNFQEYLTHTTTVNSLDSADTAWIGTVSPTNMEKDFEREEIQRLIDDENSVKRRNAKPKQRCVGCSKNFVNISQHRSKCVKLTGPPIQKHRELSSRMKNFSVSEGVHSAQGLSTRTVTIDPPNETSVKISINCSRCSKRFSRLSDLQRHRKSFHEGEKKQCKICKKYFAHYVSLRSHLGKACPTKKTFDCPKCEKSFPMDYKNKHN</sequence>
<dbReference type="GO" id="GO:0008270">
    <property type="term" value="F:zinc ion binding"/>
    <property type="evidence" value="ECO:0007669"/>
    <property type="project" value="UniProtKB-KW"/>
</dbReference>
<evidence type="ECO:0000256" key="3">
    <source>
        <dbReference type="ARBA" id="ARBA00022737"/>
    </source>
</evidence>
<protein>
    <submittedName>
        <fullName evidence="10">Uncharacterized protein</fullName>
    </submittedName>
</protein>
<evidence type="ECO:0000256" key="1">
    <source>
        <dbReference type="ARBA" id="ARBA00004123"/>
    </source>
</evidence>
<name>A0A8J2P0M2_9HEXA</name>
<accession>A0A8J2P0M2</accession>
<evidence type="ECO:0000256" key="4">
    <source>
        <dbReference type="ARBA" id="ARBA00022771"/>
    </source>
</evidence>
<evidence type="ECO:0000256" key="6">
    <source>
        <dbReference type="ARBA" id="ARBA00023242"/>
    </source>
</evidence>
<comment type="subcellular location">
    <subcellularLocation>
        <location evidence="1">Nucleus</location>
    </subcellularLocation>
</comment>
<dbReference type="CDD" id="cd00024">
    <property type="entry name" value="CD_CSD"/>
    <property type="match status" value="1"/>
</dbReference>
<keyword evidence="3" id="KW-0677">Repeat</keyword>
<evidence type="ECO:0000313" key="10">
    <source>
        <dbReference type="EMBL" id="CAG7719794.1"/>
    </source>
</evidence>
<dbReference type="AlphaFoldDB" id="A0A8J2P0M2"/>
<dbReference type="PROSITE" id="PS50013">
    <property type="entry name" value="CHROMO_2"/>
    <property type="match status" value="1"/>
</dbReference>
<keyword evidence="4 7" id="KW-0863">Zinc-finger</keyword>
<dbReference type="PROSITE" id="PS50157">
    <property type="entry name" value="ZINC_FINGER_C2H2_2"/>
    <property type="match status" value="1"/>
</dbReference>
<feature type="domain" description="C2H2-type" evidence="9">
    <location>
        <begin position="224"/>
        <end position="252"/>
    </location>
</feature>
<dbReference type="Pfam" id="PF00096">
    <property type="entry name" value="zf-C2H2"/>
    <property type="match status" value="1"/>
</dbReference>
<keyword evidence="2" id="KW-0479">Metal-binding</keyword>
<dbReference type="Proteomes" id="UP000708208">
    <property type="component" value="Unassembled WGS sequence"/>
</dbReference>
<evidence type="ECO:0000256" key="5">
    <source>
        <dbReference type="ARBA" id="ARBA00022833"/>
    </source>
</evidence>
<dbReference type="EMBL" id="CAJVCH010064604">
    <property type="protein sequence ID" value="CAG7719794.1"/>
    <property type="molecule type" value="Genomic_DNA"/>
</dbReference>